<dbReference type="EMBL" id="BLJY01000004">
    <property type="protein sequence ID" value="GFF15663.1"/>
    <property type="molecule type" value="Genomic_DNA"/>
</dbReference>
<evidence type="ECO:0000313" key="2">
    <source>
        <dbReference type="EMBL" id="GFF15663.1"/>
    </source>
</evidence>
<keyword evidence="3" id="KW-1185">Reference proteome</keyword>
<name>A0A5M3YUM6_ASPTE</name>
<dbReference type="InterPro" id="IPR027417">
    <property type="entry name" value="P-loop_NTPase"/>
</dbReference>
<proteinExistence type="predicted"/>
<feature type="compositionally biased region" description="Polar residues" evidence="1">
    <location>
        <begin position="207"/>
        <end position="217"/>
    </location>
</feature>
<gene>
    <name evidence="2" type="ORF">ATEIFO6365_0004078200</name>
</gene>
<dbReference type="VEuPathDB" id="FungiDB:ATEG_04788"/>
<dbReference type="AlphaFoldDB" id="A0A5M3YUM6"/>
<evidence type="ECO:0000256" key="1">
    <source>
        <dbReference type="SAM" id="MobiDB-lite"/>
    </source>
</evidence>
<feature type="region of interest" description="Disordered" evidence="1">
    <location>
        <begin position="191"/>
        <end position="249"/>
    </location>
</feature>
<dbReference type="Proteomes" id="UP000452235">
    <property type="component" value="Unassembled WGS sequence"/>
</dbReference>
<reference evidence="2 3" key="1">
    <citation type="submission" date="2020-01" db="EMBL/GenBank/DDBJ databases">
        <title>Aspergillus terreus IFO 6365 whole genome shotgun sequence.</title>
        <authorList>
            <person name="Kanamasa S."/>
            <person name="Takahashi H."/>
        </authorList>
    </citation>
    <scope>NUCLEOTIDE SEQUENCE [LARGE SCALE GENOMIC DNA]</scope>
    <source>
        <strain evidence="2 3">IFO 6365</strain>
    </source>
</reference>
<accession>A0A5M3YUM6</accession>
<organism evidence="2 3">
    <name type="scientific">Aspergillus terreus</name>
    <dbReference type="NCBI Taxonomy" id="33178"/>
    <lineage>
        <taxon>Eukaryota</taxon>
        <taxon>Fungi</taxon>
        <taxon>Dikarya</taxon>
        <taxon>Ascomycota</taxon>
        <taxon>Pezizomycotina</taxon>
        <taxon>Eurotiomycetes</taxon>
        <taxon>Eurotiomycetidae</taxon>
        <taxon>Eurotiales</taxon>
        <taxon>Aspergillaceae</taxon>
        <taxon>Aspergillus</taxon>
        <taxon>Aspergillus subgen. Circumdati</taxon>
    </lineage>
</organism>
<protein>
    <submittedName>
        <fullName evidence="2">Uncharacterized protein</fullName>
    </submittedName>
</protein>
<comment type="caution">
    <text evidence="2">The sequence shown here is derived from an EMBL/GenBank/DDBJ whole genome shotgun (WGS) entry which is preliminary data.</text>
</comment>
<feature type="compositionally biased region" description="Basic and acidic residues" evidence="1">
    <location>
        <begin position="222"/>
        <end position="238"/>
    </location>
</feature>
<dbReference type="OrthoDB" id="3785626at2759"/>
<dbReference type="Gene3D" id="3.40.50.300">
    <property type="entry name" value="P-loop containing nucleotide triphosphate hydrolases"/>
    <property type="match status" value="1"/>
</dbReference>
<evidence type="ECO:0000313" key="3">
    <source>
        <dbReference type="Proteomes" id="UP000452235"/>
    </source>
</evidence>
<sequence length="353" mass="39555">MDTPGFDPAHGEAIFREIVRGIQTILSISRIAGFLYFTCINQPRLDSFDHQVFRLSRALAGDDYLPCMTFITTFWTTNQPSQQVNFNSQLERVKHTWRQAFGVQELHCYQHGRGYNAAWEPTDAFINWFDVPGRNQIAQHAKEMIARRYCGPGALAAEARTPKIVQELTRGIPIHETDAGRSLELRLAPSDTRPMPASIEQHREGPHQQSSSATSDANAGPSRDEGHHTGSQDIRTRQDAPGSPQAPETPWYIKLRDTFSPFFPNNLNFSVNYSGPVGGLEECVLVCLHGHENELFIDTLADPLSSVDVLKANGFDSSREGRLRYAAEHGIGGQPFSAEWGEAIRQDVLRRNR</sequence>